<gene>
    <name evidence="2" type="ORF">SETTUDRAFT_178975</name>
</gene>
<dbReference type="GeneID" id="19401642"/>
<feature type="compositionally biased region" description="Low complexity" evidence="1">
    <location>
        <begin position="148"/>
        <end position="159"/>
    </location>
</feature>
<feature type="region of interest" description="Disordered" evidence="1">
    <location>
        <begin position="1"/>
        <end position="233"/>
    </location>
</feature>
<evidence type="ECO:0000313" key="2">
    <source>
        <dbReference type="EMBL" id="EOA87119.1"/>
    </source>
</evidence>
<evidence type="ECO:0000256" key="1">
    <source>
        <dbReference type="SAM" id="MobiDB-lite"/>
    </source>
</evidence>
<dbReference type="Proteomes" id="UP000016935">
    <property type="component" value="Unassembled WGS sequence"/>
</dbReference>
<organism evidence="2 3">
    <name type="scientific">Exserohilum turcicum (strain 28A)</name>
    <name type="common">Northern leaf blight fungus</name>
    <name type="synonym">Setosphaeria turcica</name>
    <dbReference type="NCBI Taxonomy" id="671987"/>
    <lineage>
        <taxon>Eukaryota</taxon>
        <taxon>Fungi</taxon>
        <taxon>Dikarya</taxon>
        <taxon>Ascomycota</taxon>
        <taxon>Pezizomycotina</taxon>
        <taxon>Dothideomycetes</taxon>
        <taxon>Pleosporomycetidae</taxon>
        <taxon>Pleosporales</taxon>
        <taxon>Pleosporineae</taxon>
        <taxon>Pleosporaceae</taxon>
        <taxon>Exserohilum</taxon>
    </lineage>
</organism>
<dbReference type="HOGENOM" id="CLU_1190519_0_0_1"/>
<feature type="compositionally biased region" description="Acidic residues" evidence="1">
    <location>
        <begin position="189"/>
        <end position="202"/>
    </location>
</feature>
<reference evidence="2 3" key="2">
    <citation type="journal article" date="2013" name="PLoS Genet.">
        <title>Comparative genome structure, secondary metabolite, and effector coding capacity across Cochliobolus pathogens.</title>
        <authorList>
            <person name="Condon B.J."/>
            <person name="Leng Y."/>
            <person name="Wu D."/>
            <person name="Bushley K.E."/>
            <person name="Ohm R.A."/>
            <person name="Otillar R."/>
            <person name="Martin J."/>
            <person name="Schackwitz W."/>
            <person name="Grimwood J."/>
            <person name="MohdZainudin N."/>
            <person name="Xue C."/>
            <person name="Wang R."/>
            <person name="Manning V.A."/>
            <person name="Dhillon B."/>
            <person name="Tu Z.J."/>
            <person name="Steffenson B.J."/>
            <person name="Salamov A."/>
            <person name="Sun H."/>
            <person name="Lowry S."/>
            <person name="LaButti K."/>
            <person name="Han J."/>
            <person name="Copeland A."/>
            <person name="Lindquist E."/>
            <person name="Barry K."/>
            <person name="Schmutz J."/>
            <person name="Baker S.E."/>
            <person name="Ciuffetti L.M."/>
            <person name="Grigoriev I.V."/>
            <person name="Zhong S."/>
            <person name="Turgeon B.G."/>
        </authorList>
    </citation>
    <scope>NUCLEOTIDE SEQUENCE [LARGE SCALE GENOMIC DNA]</scope>
    <source>
        <strain evidence="3">28A</strain>
    </source>
</reference>
<proteinExistence type="predicted"/>
<feature type="compositionally biased region" description="Polar residues" evidence="1">
    <location>
        <begin position="63"/>
        <end position="78"/>
    </location>
</feature>
<dbReference type="RefSeq" id="XP_008025616.1">
    <property type="nucleotide sequence ID" value="XM_008027425.1"/>
</dbReference>
<dbReference type="AlphaFoldDB" id="R0KCN7"/>
<name>R0KCN7_EXST2</name>
<accession>R0KCN7</accession>
<evidence type="ECO:0000313" key="3">
    <source>
        <dbReference type="Proteomes" id="UP000016935"/>
    </source>
</evidence>
<keyword evidence="3" id="KW-1185">Reference proteome</keyword>
<dbReference type="EMBL" id="KB908592">
    <property type="protein sequence ID" value="EOA87119.1"/>
    <property type="molecule type" value="Genomic_DNA"/>
</dbReference>
<feature type="compositionally biased region" description="Polar residues" evidence="1">
    <location>
        <begin position="160"/>
        <end position="175"/>
    </location>
</feature>
<sequence length="233" mass="25277">MAIAMAADARAIIGGDTDSGFTSSALGPRSDPWSSLALTRPSRKSGVPPETNNQTETTEQETRATTLISRRTATMSKPTSPPELTTRLPAPRVTSGTKSDVLADNTPSPTTLSPHEPLFAMEMPPSQQQQQRPDKKQAAPSSSRANAPESRPTRSPSSRVVQNLDCSLSIATGSPQYREKTHSPQLFFSDDDDDDDDDDAHDDTDYFRPGILGRRGLRNSGKILDRTRGKRVS</sequence>
<protein>
    <submittedName>
        <fullName evidence="2">Uncharacterized protein</fullName>
    </submittedName>
</protein>
<reference evidence="2 3" key="1">
    <citation type="journal article" date="2012" name="PLoS Pathog.">
        <title>Diverse lifestyles and strategies of plant pathogenesis encoded in the genomes of eighteen Dothideomycetes fungi.</title>
        <authorList>
            <person name="Ohm R.A."/>
            <person name="Feau N."/>
            <person name="Henrissat B."/>
            <person name="Schoch C.L."/>
            <person name="Horwitz B.A."/>
            <person name="Barry K.W."/>
            <person name="Condon B.J."/>
            <person name="Copeland A.C."/>
            <person name="Dhillon B."/>
            <person name="Glaser F."/>
            <person name="Hesse C.N."/>
            <person name="Kosti I."/>
            <person name="LaButti K."/>
            <person name="Lindquist E.A."/>
            <person name="Lucas S."/>
            <person name="Salamov A.A."/>
            <person name="Bradshaw R.E."/>
            <person name="Ciuffetti L."/>
            <person name="Hamelin R.C."/>
            <person name="Kema G.H.J."/>
            <person name="Lawrence C."/>
            <person name="Scott J.A."/>
            <person name="Spatafora J.W."/>
            <person name="Turgeon B.G."/>
            <person name="de Wit P.J.G.M."/>
            <person name="Zhong S."/>
            <person name="Goodwin S.B."/>
            <person name="Grigoriev I.V."/>
        </authorList>
    </citation>
    <scope>NUCLEOTIDE SEQUENCE [LARGE SCALE GENOMIC DNA]</scope>
    <source>
        <strain evidence="3">28A</strain>
    </source>
</reference>
<feature type="compositionally biased region" description="Low complexity" evidence="1">
    <location>
        <begin position="1"/>
        <end position="16"/>
    </location>
</feature>